<accession>A0A915HT95</accession>
<evidence type="ECO:0000313" key="1">
    <source>
        <dbReference type="Proteomes" id="UP000887565"/>
    </source>
</evidence>
<sequence>MITKVMSFDILSLICCLIIVIKLTLDLNRVQAIALGQTVSANKDKQLNKNNTNNFSPIKDPKNTKILRALMINMIAQSTTFLIT</sequence>
<keyword evidence="1" id="KW-1185">Reference proteome</keyword>
<reference evidence="2" key="1">
    <citation type="submission" date="2022-11" db="UniProtKB">
        <authorList>
            <consortium name="WormBaseParasite"/>
        </authorList>
    </citation>
    <scope>IDENTIFICATION</scope>
</reference>
<dbReference type="Proteomes" id="UP000887565">
    <property type="component" value="Unplaced"/>
</dbReference>
<name>A0A915HT95_ROMCU</name>
<dbReference type="WBParaSite" id="nRc.2.0.1.t04620-RA">
    <property type="protein sequence ID" value="nRc.2.0.1.t04620-RA"/>
    <property type="gene ID" value="nRc.2.0.1.g04620"/>
</dbReference>
<protein>
    <submittedName>
        <fullName evidence="2">Uncharacterized protein</fullName>
    </submittedName>
</protein>
<organism evidence="1 2">
    <name type="scientific">Romanomermis culicivorax</name>
    <name type="common">Nematode worm</name>
    <dbReference type="NCBI Taxonomy" id="13658"/>
    <lineage>
        <taxon>Eukaryota</taxon>
        <taxon>Metazoa</taxon>
        <taxon>Ecdysozoa</taxon>
        <taxon>Nematoda</taxon>
        <taxon>Enoplea</taxon>
        <taxon>Dorylaimia</taxon>
        <taxon>Mermithida</taxon>
        <taxon>Mermithoidea</taxon>
        <taxon>Mermithidae</taxon>
        <taxon>Romanomermis</taxon>
    </lineage>
</organism>
<evidence type="ECO:0000313" key="2">
    <source>
        <dbReference type="WBParaSite" id="nRc.2.0.1.t04620-RA"/>
    </source>
</evidence>
<proteinExistence type="predicted"/>
<dbReference type="AlphaFoldDB" id="A0A915HT95"/>